<sequence length="159" mass="17080">MPNTVACNLDDADLVGHIKSIIVWCQLHVSLLLPIRPTPTQSVDLLCLNVIHLLDSSLDLLLVCLEVNNEDQSVVIFDLLHCGFSGEGVLEDLVLIKLVPSRSTDSWVLGVPSLLQGLGAVKCHRRADLLGLLLGRPRLHSLGNLQGLGLGISLLGKSS</sequence>
<name>A0ABC9CVE0_9POAL</name>
<dbReference type="Proteomes" id="UP001497457">
    <property type="component" value="Chromosome 30rd"/>
</dbReference>
<evidence type="ECO:0000313" key="2">
    <source>
        <dbReference type="Proteomes" id="UP001497457"/>
    </source>
</evidence>
<accession>A0ABC9CVE0</accession>
<evidence type="ECO:0000313" key="1">
    <source>
        <dbReference type="EMBL" id="CAL5026610.1"/>
    </source>
</evidence>
<dbReference type="AlphaFoldDB" id="A0ABC9CVE0"/>
<reference evidence="1 2" key="2">
    <citation type="submission" date="2024-10" db="EMBL/GenBank/DDBJ databases">
        <authorList>
            <person name="Ryan C."/>
        </authorList>
    </citation>
    <scope>NUCLEOTIDE SEQUENCE [LARGE SCALE GENOMIC DNA]</scope>
</reference>
<keyword evidence="2" id="KW-1185">Reference proteome</keyword>
<dbReference type="EMBL" id="OZ075140">
    <property type="protein sequence ID" value="CAL5026610.1"/>
    <property type="molecule type" value="Genomic_DNA"/>
</dbReference>
<gene>
    <name evidence="1" type="ORF">URODEC1_LOCUS78857</name>
</gene>
<organism evidence="1 2">
    <name type="scientific">Urochloa decumbens</name>
    <dbReference type="NCBI Taxonomy" id="240449"/>
    <lineage>
        <taxon>Eukaryota</taxon>
        <taxon>Viridiplantae</taxon>
        <taxon>Streptophyta</taxon>
        <taxon>Embryophyta</taxon>
        <taxon>Tracheophyta</taxon>
        <taxon>Spermatophyta</taxon>
        <taxon>Magnoliopsida</taxon>
        <taxon>Liliopsida</taxon>
        <taxon>Poales</taxon>
        <taxon>Poaceae</taxon>
        <taxon>PACMAD clade</taxon>
        <taxon>Panicoideae</taxon>
        <taxon>Panicodae</taxon>
        <taxon>Paniceae</taxon>
        <taxon>Melinidinae</taxon>
        <taxon>Urochloa</taxon>
    </lineage>
</organism>
<proteinExistence type="predicted"/>
<protein>
    <submittedName>
        <fullName evidence="1">Uncharacterized protein</fullName>
    </submittedName>
</protein>
<reference evidence="2" key="1">
    <citation type="submission" date="2024-06" db="EMBL/GenBank/DDBJ databases">
        <authorList>
            <person name="Ryan C."/>
        </authorList>
    </citation>
    <scope>NUCLEOTIDE SEQUENCE [LARGE SCALE GENOMIC DNA]</scope>
</reference>